<evidence type="ECO:0000256" key="3">
    <source>
        <dbReference type="ARBA" id="ARBA00022679"/>
    </source>
</evidence>
<evidence type="ECO:0000256" key="4">
    <source>
        <dbReference type="ARBA" id="ARBA00022898"/>
    </source>
</evidence>
<dbReference type="Pfam" id="PF00202">
    <property type="entry name" value="Aminotran_3"/>
    <property type="match status" value="1"/>
</dbReference>
<accession>A0A833E9R1</accession>
<dbReference type="CDD" id="cd00610">
    <property type="entry name" value="OAT_like"/>
    <property type="match status" value="1"/>
</dbReference>
<dbReference type="PIRSF" id="PIRSF000521">
    <property type="entry name" value="Transaminase_4ab_Lys_Orn"/>
    <property type="match status" value="1"/>
</dbReference>
<keyword evidence="2 6" id="KW-0032">Aminotransferase</keyword>
<organism evidence="6 7">
    <name type="scientific">Caldiarchaeum subterraneum</name>
    <dbReference type="NCBI Taxonomy" id="311458"/>
    <lineage>
        <taxon>Archaea</taxon>
        <taxon>Nitrososphaerota</taxon>
        <taxon>Candidatus Caldarchaeales</taxon>
        <taxon>Candidatus Caldarchaeaceae</taxon>
        <taxon>Candidatus Caldarchaeum</taxon>
    </lineage>
</organism>
<evidence type="ECO:0000256" key="2">
    <source>
        <dbReference type="ARBA" id="ARBA00022576"/>
    </source>
</evidence>
<comment type="cofactor">
    <cofactor evidence="1">
        <name>pyridoxal 5'-phosphate</name>
        <dbReference type="ChEBI" id="CHEBI:597326"/>
    </cofactor>
</comment>
<dbReference type="AlphaFoldDB" id="A0A833E9R1"/>
<name>A0A833E9R1_CALS0</name>
<dbReference type="Gene3D" id="3.90.1150.10">
    <property type="entry name" value="Aspartate Aminotransferase, domain 1"/>
    <property type="match status" value="1"/>
</dbReference>
<dbReference type="InterPro" id="IPR005814">
    <property type="entry name" value="Aminotrans_3"/>
</dbReference>
<dbReference type="GO" id="GO:0008483">
    <property type="term" value="F:transaminase activity"/>
    <property type="evidence" value="ECO:0007669"/>
    <property type="project" value="UniProtKB-KW"/>
</dbReference>
<dbReference type="GO" id="GO:0042802">
    <property type="term" value="F:identical protein binding"/>
    <property type="evidence" value="ECO:0007669"/>
    <property type="project" value="TreeGrafter"/>
</dbReference>
<evidence type="ECO:0000256" key="1">
    <source>
        <dbReference type="ARBA" id="ARBA00001933"/>
    </source>
</evidence>
<comment type="similarity">
    <text evidence="5">Belongs to the class-III pyridoxal-phosphate-dependent aminotransferase family.</text>
</comment>
<dbReference type="GO" id="GO:0030170">
    <property type="term" value="F:pyridoxal phosphate binding"/>
    <property type="evidence" value="ECO:0007669"/>
    <property type="project" value="InterPro"/>
</dbReference>
<dbReference type="Gene3D" id="3.40.640.10">
    <property type="entry name" value="Type I PLP-dependent aspartate aminotransferase-like (Major domain)"/>
    <property type="match status" value="1"/>
</dbReference>
<dbReference type="SUPFAM" id="SSF53383">
    <property type="entry name" value="PLP-dependent transferases"/>
    <property type="match status" value="1"/>
</dbReference>
<protein>
    <submittedName>
        <fullName evidence="6">Aspartate aminotransferase family protein</fullName>
    </submittedName>
</protein>
<dbReference type="InterPro" id="IPR050103">
    <property type="entry name" value="Class-III_PLP-dep_AT"/>
</dbReference>
<sequence length="448" mass="50192">MSTELRKTDYYRELARKVLPKNFWTEKTITADFIVERASGSYLIDVEGRKFIDLTSQWSTNNVGNVHPAVLEAAIEGLKQYGFLIYGLNLHKPVFELAQELLRIAPSKKLTRVALELSGTGAVDAAVKFALGVKKRPHIISFLGQYHGYYTGTLNYSPESAEARRYYESFLGSVSILLPYPYEYRAPAGMSGEEWGGFIVDYIEDNILRYQAAADRIAAILFEPIACEAGVWIPPDSFIHGLRKLADKYGWFLVADEVMTGFGRTGRWFAIEHWGIDAELVPLGKGICGGIFPIAAVYGSEEAMASEVIDYGTTFGGHPAGCLAALANIKVMEQERIVERSAKLGEKALKRIKDWPERYEIVGDVRGRGLLIGIEFVKDKRLKTRNPESARTVYIESIKRGVVPLMDSGDWTLRVQPPLTIEEETLMHSFDVIEEAVKIAEREFKQSS</sequence>
<dbReference type="PANTHER" id="PTHR11986">
    <property type="entry name" value="AMINOTRANSFERASE CLASS III"/>
    <property type="match status" value="1"/>
</dbReference>
<keyword evidence="4 5" id="KW-0663">Pyridoxal phosphate</keyword>
<dbReference type="EMBL" id="DQVM01000076">
    <property type="protein sequence ID" value="HIQ29702.1"/>
    <property type="molecule type" value="Genomic_DNA"/>
</dbReference>
<dbReference type="InterPro" id="IPR015422">
    <property type="entry name" value="PyrdxlP-dep_Trfase_small"/>
</dbReference>
<evidence type="ECO:0000313" key="7">
    <source>
        <dbReference type="Proteomes" id="UP000608579"/>
    </source>
</evidence>
<dbReference type="PANTHER" id="PTHR11986:SF79">
    <property type="entry name" value="ACETYLORNITHINE AMINOTRANSFERASE, MITOCHONDRIAL"/>
    <property type="match status" value="1"/>
</dbReference>
<proteinExistence type="inferred from homology"/>
<reference evidence="6" key="1">
    <citation type="journal article" date="2020" name="ISME J.">
        <title>Gammaproteobacteria mediating utilization of methyl-, sulfur- and petroleum organic compounds in deep ocean hydrothermal plumes.</title>
        <authorList>
            <person name="Zhou Z."/>
            <person name="Liu Y."/>
            <person name="Pan J."/>
            <person name="Cron B.R."/>
            <person name="Toner B.M."/>
            <person name="Anantharaman K."/>
            <person name="Breier J.A."/>
            <person name="Dick G.J."/>
            <person name="Li M."/>
        </authorList>
    </citation>
    <scope>NUCLEOTIDE SEQUENCE</scope>
    <source>
        <strain evidence="6">SZUA-1515</strain>
    </source>
</reference>
<dbReference type="InterPro" id="IPR015421">
    <property type="entry name" value="PyrdxlP-dep_Trfase_major"/>
</dbReference>
<dbReference type="Proteomes" id="UP000608579">
    <property type="component" value="Unassembled WGS sequence"/>
</dbReference>
<dbReference type="InterPro" id="IPR015424">
    <property type="entry name" value="PyrdxlP-dep_Trfase"/>
</dbReference>
<comment type="caution">
    <text evidence="6">The sequence shown here is derived from an EMBL/GenBank/DDBJ whole genome shotgun (WGS) entry which is preliminary data.</text>
</comment>
<evidence type="ECO:0000313" key="6">
    <source>
        <dbReference type="EMBL" id="HIQ29702.1"/>
    </source>
</evidence>
<keyword evidence="3 6" id="KW-0808">Transferase</keyword>
<evidence type="ECO:0000256" key="5">
    <source>
        <dbReference type="RuleBase" id="RU003560"/>
    </source>
</evidence>
<gene>
    <name evidence="6" type="ORF">EYH45_03960</name>
</gene>